<evidence type="ECO:0000313" key="2">
    <source>
        <dbReference type="Proteomes" id="UP001054837"/>
    </source>
</evidence>
<gene>
    <name evidence="1" type="ORF">CDAR_252531</name>
</gene>
<organism evidence="1 2">
    <name type="scientific">Caerostris darwini</name>
    <dbReference type="NCBI Taxonomy" id="1538125"/>
    <lineage>
        <taxon>Eukaryota</taxon>
        <taxon>Metazoa</taxon>
        <taxon>Ecdysozoa</taxon>
        <taxon>Arthropoda</taxon>
        <taxon>Chelicerata</taxon>
        <taxon>Arachnida</taxon>
        <taxon>Araneae</taxon>
        <taxon>Araneomorphae</taxon>
        <taxon>Entelegynae</taxon>
        <taxon>Araneoidea</taxon>
        <taxon>Araneidae</taxon>
        <taxon>Caerostris</taxon>
    </lineage>
</organism>
<sequence>MKTSEGDEKENFISIYPDTRATYNKQILDAKRQALKKIMFLLGKSFKTTVNNSLLPSEIFKATDVSESGNNKETDKKLLEKKLSRKPPRISFLSPGNYFAKDPPFTEEEIKTIQMLPKEKAPEFDDIDNQTLHFINEYFSDISHKFFIKYLQFRTFPNAFKV</sequence>
<dbReference type="AlphaFoldDB" id="A0AAV4WHV4"/>
<comment type="caution">
    <text evidence="1">The sequence shown here is derived from an EMBL/GenBank/DDBJ whole genome shotgun (WGS) entry which is preliminary data.</text>
</comment>
<name>A0AAV4WHV4_9ARAC</name>
<dbReference type="EMBL" id="BPLQ01014696">
    <property type="protein sequence ID" value="GIY82232.1"/>
    <property type="molecule type" value="Genomic_DNA"/>
</dbReference>
<evidence type="ECO:0000313" key="1">
    <source>
        <dbReference type="EMBL" id="GIY82232.1"/>
    </source>
</evidence>
<protein>
    <submittedName>
        <fullName evidence="1">Uncharacterized protein</fullName>
    </submittedName>
</protein>
<accession>A0AAV4WHV4</accession>
<reference evidence="1 2" key="1">
    <citation type="submission" date="2021-06" db="EMBL/GenBank/DDBJ databases">
        <title>Caerostris darwini draft genome.</title>
        <authorList>
            <person name="Kono N."/>
            <person name="Arakawa K."/>
        </authorList>
    </citation>
    <scope>NUCLEOTIDE SEQUENCE [LARGE SCALE GENOMIC DNA]</scope>
</reference>
<dbReference type="Proteomes" id="UP001054837">
    <property type="component" value="Unassembled WGS sequence"/>
</dbReference>
<keyword evidence="2" id="KW-1185">Reference proteome</keyword>
<proteinExistence type="predicted"/>